<dbReference type="GO" id="GO:0005524">
    <property type="term" value="F:ATP binding"/>
    <property type="evidence" value="ECO:0007669"/>
    <property type="project" value="UniProtKB-KW"/>
</dbReference>
<dbReference type="CDD" id="cd03224">
    <property type="entry name" value="ABC_TM1139_LivF_branched"/>
    <property type="match status" value="1"/>
</dbReference>
<dbReference type="InterPro" id="IPR027417">
    <property type="entry name" value="P-loop_NTPase"/>
</dbReference>
<dbReference type="EMBL" id="NPKH01000037">
    <property type="protein sequence ID" value="PAP92202.1"/>
    <property type="molecule type" value="Genomic_DNA"/>
</dbReference>
<accession>A0A271K8V4</accession>
<keyword evidence="2" id="KW-0813">Transport</keyword>
<dbReference type="PANTHER" id="PTHR43820:SF4">
    <property type="entry name" value="HIGH-AFFINITY BRANCHED-CHAIN AMINO ACID TRANSPORT ATP-BINDING PROTEIN LIVF"/>
    <property type="match status" value="1"/>
</dbReference>
<dbReference type="SUPFAM" id="SSF52540">
    <property type="entry name" value="P-loop containing nucleoside triphosphate hydrolases"/>
    <property type="match status" value="1"/>
</dbReference>
<protein>
    <submittedName>
        <fullName evidence="7">ABC transporter ATP-binding protein</fullName>
    </submittedName>
</protein>
<evidence type="ECO:0000256" key="4">
    <source>
        <dbReference type="ARBA" id="ARBA00022840"/>
    </source>
</evidence>
<keyword evidence="8" id="KW-1185">Reference proteome</keyword>
<dbReference type="SMART" id="SM00382">
    <property type="entry name" value="AAA"/>
    <property type="match status" value="1"/>
</dbReference>
<evidence type="ECO:0000313" key="8">
    <source>
        <dbReference type="Proteomes" id="UP000215931"/>
    </source>
</evidence>
<evidence type="ECO:0000313" key="7">
    <source>
        <dbReference type="EMBL" id="PAP92202.1"/>
    </source>
</evidence>
<dbReference type="PANTHER" id="PTHR43820">
    <property type="entry name" value="HIGH-AFFINITY BRANCHED-CHAIN AMINO ACID TRANSPORT ATP-BINDING PROTEIN LIVF"/>
    <property type="match status" value="1"/>
</dbReference>
<dbReference type="GO" id="GO:0016887">
    <property type="term" value="F:ATP hydrolysis activity"/>
    <property type="evidence" value="ECO:0007669"/>
    <property type="project" value="InterPro"/>
</dbReference>
<dbReference type="PROSITE" id="PS00211">
    <property type="entry name" value="ABC_TRANSPORTER_1"/>
    <property type="match status" value="1"/>
</dbReference>
<dbReference type="PROSITE" id="PS50893">
    <property type="entry name" value="ABC_TRANSPORTER_2"/>
    <property type="match status" value="1"/>
</dbReference>
<evidence type="ECO:0000259" key="6">
    <source>
        <dbReference type="PROSITE" id="PS50893"/>
    </source>
</evidence>
<proteinExistence type="inferred from homology"/>
<evidence type="ECO:0000256" key="5">
    <source>
        <dbReference type="ARBA" id="ARBA00022970"/>
    </source>
</evidence>
<sequence>MLQVKDLHVFYDQIEALRGVSLSVDERAIVTLIGANGAGKSTLLRSISGILRARSGSIKFAGASIEQAPAHLIARTGLAHVPEGRRLFAKLTVDENLRMGAFRRNDRRAIEDDRERLMDMFPRLRERTAQISGTLSGGEQQMVAMARALMSRPRMLLLDEPSMGLSPLMVDFVFDTITKINGEGITILLVEQNASLALQIATSAYVIESGSISLQGSGVSLLHDERVREAYLG</sequence>
<keyword evidence="3" id="KW-0547">Nucleotide-binding</keyword>
<name>A0A271K8V4_9HYPH</name>
<reference evidence="7 8" key="1">
    <citation type="submission" date="2017-08" db="EMBL/GenBank/DDBJ databases">
        <title>Mesorhizobium wenxinae sp. nov., a novel rhizobial species isolated from root nodules of chickpea (Cicer arietinum L.).</title>
        <authorList>
            <person name="Zhang J."/>
        </authorList>
    </citation>
    <scope>NUCLEOTIDE SEQUENCE [LARGE SCALE GENOMIC DNA]</scope>
    <source>
        <strain evidence="8">WYCCWR 10019</strain>
    </source>
</reference>
<dbReference type="Gene3D" id="3.40.50.300">
    <property type="entry name" value="P-loop containing nucleotide triphosphate hydrolases"/>
    <property type="match status" value="1"/>
</dbReference>
<dbReference type="Pfam" id="PF00005">
    <property type="entry name" value="ABC_tran"/>
    <property type="match status" value="1"/>
</dbReference>
<dbReference type="InterPro" id="IPR017871">
    <property type="entry name" value="ABC_transporter-like_CS"/>
</dbReference>
<organism evidence="7 8">
    <name type="scientific">Mesorhizobium wenxiniae</name>
    <dbReference type="NCBI Taxonomy" id="2014805"/>
    <lineage>
        <taxon>Bacteria</taxon>
        <taxon>Pseudomonadati</taxon>
        <taxon>Pseudomonadota</taxon>
        <taxon>Alphaproteobacteria</taxon>
        <taxon>Hyphomicrobiales</taxon>
        <taxon>Phyllobacteriaceae</taxon>
        <taxon>Mesorhizobium</taxon>
    </lineage>
</organism>
<dbReference type="InterPro" id="IPR030660">
    <property type="entry name" value="ABC_branched_ATPase_LivF/BraG"/>
</dbReference>
<comment type="similarity">
    <text evidence="1">Belongs to the ABC transporter superfamily.</text>
</comment>
<evidence type="ECO:0000256" key="2">
    <source>
        <dbReference type="ARBA" id="ARBA00022448"/>
    </source>
</evidence>
<gene>
    <name evidence="7" type="ORF">CIT31_29335</name>
</gene>
<dbReference type="GO" id="GO:0015658">
    <property type="term" value="F:branched-chain amino acid transmembrane transporter activity"/>
    <property type="evidence" value="ECO:0007669"/>
    <property type="project" value="InterPro"/>
</dbReference>
<keyword evidence="5" id="KW-0029">Amino-acid transport</keyword>
<comment type="caution">
    <text evidence="7">The sequence shown here is derived from an EMBL/GenBank/DDBJ whole genome shotgun (WGS) entry which is preliminary data.</text>
</comment>
<dbReference type="AlphaFoldDB" id="A0A271K8V4"/>
<keyword evidence="4 7" id="KW-0067">ATP-binding</keyword>
<dbReference type="OrthoDB" id="9806149at2"/>
<dbReference type="Proteomes" id="UP000215931">
    <property type="component" value="Unassembled WGS sequence"/>
</dbReference>
<dbReference type="PIRSF" id="PIRSF039137">
    <property type="entry name" value="ABC_branched_ATPase"/>
    <property type="match status" value="1"/>
</dbReference>
<dbReference type="InterPro" id="IPR003439">
    <property type="entry name" value="ABC_transporter-like_ATP-bd"/>
</dbReference>
<dbReference type="InterPro" id="IPR052156">
    <property type="entry name" value="BCAA_Transport_ATP-bd_LivF"/>
</dbReference>
<evidence type="ECO:0000256" key="3">
    <source>
        <dbReference type="ARBA" id="ARBA00022741"/>
    </source>
</evidence>
<dbReference type="GO" id="GO:0015807">
    <property type="term" value="P:L-amino acid transport"/>
    <property type="evidence" value="ECO:0007669"/>
    <property type="project" value="TreeGrafter"/>
</dbReference>
<evidence type="ECO:0000256" key="1">
    <source>
        <dbReference type="ARBA" id="ARBA00005417"/>
    </source>
</evidence>
<feature type="domain" description="ABC transporter" evidence="6">
    <location>
        <begin position="2"/>
        <end position="232"/>
    </location>
</feature>
<dbReference type="InterPro" id="IPR003593">
    <property type="entry name" value="AAA+_ATPase"/>
</dbReference>